<gene>
    <name evidence="2" type="ORF">PLEPLA_LOCUS34798</name>
</gene>
<sequence length="137" mass="14768">MDPVNSQEPHELHFVSEPRSEPGATHTITPGSCSISVSSRAEQMVAQSPTAACDSEQHTTEPASFRYQHTPPALHPGTLSKGPNKRPLGSRALTSLCSFNGRLASQLQHIKQQEHELIAGRGNITVSVHWFKAAPGV</sequence>
<evidence type="ECO:0000313" key="3">
    <source>
        <dbReference type="Proteomes" id="UP001153269"/>
    </source>
</evidence>
<evidence type="ECO:0000313" key="2">
    <source>
        <dbReference type="EMBL" id="CAB1447101.1"/>
    </source>
</evidence>
<dbReference type="EMBL" id="CADEAL010003936">
    <property type="protein sequence ID" value="CAB1447101.1"/>
    <property type="molecule type" value="Genomic_DNA"/>
</dbReference>
<reference evidence="2" key="1">
    <citation type="submission" date="2020-03" db="EMBL/GenBank/DDBJ databases">
        <authorList>
            <person name="Weist P."/>
        </authorList>
    </citation>
    <scope>NUCLEOTIDE SEQUENCE</scope>
</reference>
<feature type="compositionally biased region" description="Basic and acidic residues" evidence="1">
    <location>
        <begin position="8"/>
        <end position="20"/>
    </location>
</feature>
<accession>A0A9N7VCN8</accession>
<keyword evidence="3" id="KW-1185">Reference proteome</keyword>
<feature type="region of interest" description="Disordered" evidence="1">
    <location>
        <begin position="46"/>
        <end position="87"/>
    </location>
</feature>
<dbReference type="AlphaFoldDB" id="A0A9N7VCN8"/>
<evidence type="ECO:0000256" key="1">
    <source>
        <dbReference type="SAM" id="MobiDB-lite"/>
    </source>
</evidence>
<comment type="caution">
    <text evidence="2">The sequence shown here is derived from an EMBL/GenBank/DDBJ whole genome shotgun (WGS) entry which is preliminary data.</text>
</comment>
<proteinExistence type="predicted"/>
<feature type="region of interest" description="Disordered" evidence="1">
    <location>
        <begin position="1"/>
        <end position="32"/>
    </location>
</feature>
<dbReference type="Proteomes" id="UP001153269">
    <property type="component" value="Unassembled WGS sequence"/>
</dbReference>
<organism evidence="2 3">
    <name type="scientific">Pleuronectes platessa</name>
    <name type="common">European plaice</name>
    <dbReference type="NCBI Taxonomy" id="8262"/>
    <lineage>
        <taxon>Eukaryota</taxon>
        <taxon>Metazoa</taxon>
        <taxon>Chordata</taxon>
        <taxon>Craniata</taxon>
        <taxon>Vertebrata</taxon>
        <taxon>Euteleostomi</taxon>
        <taxon>Actinopterygii</taxon>
        <taxon>Neopterygii</taxon>
        <taxon>Teleostei</taxon>
        <taxon>Neoteleostei</taxon>
        <taxon>Acanthomorphata</taxon>
        <taxon>Carangaria</taxon>
        <taxon>Pleuronectiformes</taxon>
        <taxon>Pleuronectoidei</taxon>
        <taxon>Pleuronectidae</taxon>
        <taxon>Pleuronectes</taxon>
    </lineage>
</organism>
<protein>
    <submittedName>
        <fullName evidence="2">Uncharacterized protein</fullName>
    </submittedName>
</protein>
<name>A0A9N7VCN8_PLEPL</name>